<accession>A0A2W4JIU4</accession>
<dbReference type="AlphaFoldDB" id="A0A2W4JIU4"/>
<sequence>MKRTFWFGLGVAAGVALTRKAAKSARQVTPAGLASNVGEAIRELAQAVGSFGADVRAGMSEREQELQEQVTRDTGISLRHQEVRSRAGKHAASARPDQRAVSRRAPRADA</sequence>
<dbReference type="STRING" id="1111738.GCA_000427905_02156"/>
<feature type="region of interest" description="Disordered" evidence="1">
    <location>
        <begin position="59"/>
        <end position="110"/>
    </location>
</feature>
<gene>
    <name evidence="2" type="ORF">DIU77_012750</name>
    <name evidence="3" type="ORF">DIU77_08425</name>
</gene>
<evidence type="ECO:0000256" key="1">
    <source>
        <dbReference type="SAM" id="MobiDB-lite"/>
    </source>
</evidence>
<evidence type="ECO:0000313" key="3">
    <source>
        <dbReference type="EMBL" id="PZM98068.1"/>
    </source>
</evidence>
<reference evidence="2" key="2">
    <citation type="submission" date="2018-05" db="EMBL/GenBank/DDBJ databases">
        <authorList>
            <person name="Moura L."/>
            <person name="Setubal J.C."/>
        </authorList>
    </citation>
    <scope>NUCLEOTIDE SEQUENCE</scope>
    <source>
        <strain evidence="2">ZC4RG45</strain>
    </source>
</reference>
<reference evidence="3" key="1">
    <citation type="submission" date="2018-05" db="EMBL/GenBank/DDBJ databases">
        <authorList>
            <person name="Lanie J.A."/>
            <person name="Ng W.-L."/>
            <person name="Kazmierczak K.M."/>
            <person name="Andrzejewski T.M."/>
            <person name="Davidsen T.M."/>
            <person name="Wayne K.J."/>
            <person name="Tettelin H."/>
            <person name="Glass J.I."/>
            <person name="Rusch D."/>
            <person name="Podicherti R."/>
            <person name="Tsui H.-C.T."/>
            <person name="Winkler M.E."/>
        </authorList>
    </citation>
    <scope>NUCLEOTIDE SEQUENCE</scope>
    <source>
        <strain evidence="3">ZC4RG45</strain>
    </source>
</reference>
<proteinExistence type="predicted"/>
<evidence type="ECO:0000313" key="4">
    <source>
        <dbReference type="Proteomes" id="UP000249324"/>
    </source>
</evidence>
<reference evidence="2" key="4">
    <citation type="submission" date="2023-08" db="EMBL/GenBank/DDBJ databases">
        <authorList>
            <person name="Guima S.E.S."/>
            <person name="Martins L.F."/>
            <person name="Silva A.M."/>
            <person name="Setubal J.C."/>
        </authorList>
    </citation>
    <scope>NUCLEOTIDE SEQUENCE</scope>
    <source>
        <strain evidence="2">ZC4RG45</strain>
    </source>
</reference>
<reference evidence="2 4" key="3">
    <citation type="journal article" date="2021" name="BMC Genomics">
        <title>Genome-resolved metagenome and metatranscriptome analyses of thermophilic composting reveal key bacterial players and their metabolic interactions.</title>
        <authorList>
            <person name="Braga L.P.P."/>
            <person name="Pereira R.V."/>
            <person name="Martins L.F."/>
            <person name="Moura L.M.S."/>
            <person name="Sanchez F.B."/>
            <person name="Patane J.S.L."/>
            <person name="da Silva A.M."/>
            <person name="Setubal J.C."/>
        </authorList>
    </citation>
    <scope>NUCLEOTIDE SEQUENCE [LARGE SCALE GENOMIC DNA]</scope>
    <source>
        <strain evidence="2">ZC4RG45</strain>
    </source>
</reference>
<dbReference type="EMBL" id="QGUI02000165">
    <property type="protein sequence ID" value="MFO7193105.1"/>
    <property type="molecule type" value="Genomic_DNA"/>
</dbReference>
<dbReference type="Proteomes" id="UP000249324">
    <property type="component" value="Unassembled WGS sequence"/>
</dbReference>
<evidence type="ECO:0008006" key="5">
    <source>
        <dbReference type="Google" id="ProtNLM"/>
    </source>
</evidence>
<protein>
    <recommendedName>
        <fullName evidence="5">Secreted protein</fullName>
    </recommendedName>
</protein>
<dbReference type="EMBL" id="QGUI01000271">
    <property type="protein sequence ID" value="PZM98068.1"/>
    <property type="molecule type" value="Genomic_DNA"/>
</dbReference>
<feature type="compositionally biased region" description="Basic and acidic residues" evidence="1">
    <location>
        <begin position="96"/>
        <end position="110"/>
    </location>
</feature>
<organism evidence="3">
    <name type="scientific">Thermocrispum agreste</name>
    <dbReference type="NCBI Taxonomy" id="37925"/>
    <lineage>
        <taxon>Bacteria</taxon>
        <taxon>Bacillati</taxon>
        <taxon>Actinomycetota</taxon>
        <taxon>Actinomycetes</taxon>
        <taxon>Pseudonocardiales</taxon>
        <taxon>Pseudonocardiaceae</taxon>
        <taxon>Thermocrispum</taxon>
    </lineage>
</organism>
<evidence type="ECO:0000313" key="2">
    <source>
        <dbReference type="EMBL" id="MFO7193105.1"/>
    </source>
</evidence>
<name>A0A2W4JIU4_9PSEU</name>
<comment type="caution">
    <text evidence="3">The sequence shown here is derived from an EMBL/GenBank/DDBJ whole genome shotgun (WGS) entry which is preliminary data.</text>
</comment>